<accession>C1F475</accession>
<evidence type="ECO:0000313" key="2">
    <source>
        <dbReference type="EMBL" id="ACO33857.1"/>
    </source>
</evidence>
<protein>
    <submittedName>
        <fullName evidence="2">Uncharacterized protein</fullName>
    </submittedName>
</protein>
<dbReference type="InParanoid" id="C1F475"/>
<keyword evidence="1" id="KW-0472">Membrane</keyword>
<feature type="transmembrane region" description="Helical" evidence="1">
    <location>
        <begin position="65"/>
        <end position="86"/>
    </location>
</feature>
<keyword evidence="1" id="KW-1133">Transmembrane helix</keyword>
<sequence length="106" mass="11549">MCYLSTTKVPAWNGYQKSALRLLFYPGGRTGKEVRAGFRALEERHMKHYRTVLNNLLQDESGQDLIEYALVAALIGLAAVAAMSGVANGIKNAFNSVNNQLTTATS</sequence>
<evidence type="ECO:0000313" key="3">
    <source>
        <dbReference type="Proteomes" id="UP000002207"/>
    </source>
</evidence>
<dbReference type="STRING" id="240015.ACP_1103"/>
<reference evidence="2 3" key="1">
    <citation type="journal article" date="2009" name="Appl. Environ. Microbiol.">
        <title>Three genomes from the phylum Acidobacteria provide insight into the lifestyles of these microorganisms in soils.</title>
        <authorList>
            <person name="Ward N.L."/>
            <person name="Challacombe J.F."/>
            <person name="Janssen P.H."/>
            <person name="Henrissat B."/>
            <person name="Coutinho P.M."/>
            <person name="Wu M."/>
            <person name="Xie G."/>
            <person name="Haft D.H."/>
            <person name="Sait M."/>
            <person name="Badger J."/>
            <person name="Barabote R.D."/>
            <person name="Bradley B."/>
            <person name="Brettin T.S."/>
            <person name="Brinkac L.M."/>
            <person name="Bruce D."/>
            <person name="Creasy T."/>
            <person name="Daugherty S.C."/>
            <person name="Davidsen T.M."/>
            <person name="DeBoy R.T."/>
            <person name="Detter J.C."/>
            <person name="Dodson R.J."/>
            <person name="Durkin A.S."/>
            <person name="Ganapathy A."/>
            <person name="Gwinn-Giglio M."/>
            <person name="Han C.S."/>
            <person name="Khouri H."/>
            <person name="Kiss H."/>
            <person name="Kothari S.P."/>
            <person name="Madupu R."/>
            <person name="Nelson K.E."/>
            <person name="Nelson W.C."/>
            <person name="Paulsen I."/>
            <person name="Penn K."/>
            <person name="Ren Q."/>
            <person name="Rosovitz M.J."/>
            <person name="Selengut J.D."/>
            <person name="Shrivastava S."/>
            <person name="Sullivan S.A."/>
            <person name="Tapia R."/>
            <person name="Thompson L.S."/>
            <person name="Watkins K.L."/>
            <person name="Yang Q."/>
            <person name="Yu C."/>
            <person name="Zafar N."/>
            <person name="Zhou L."/>
            <person name="Kuske C.R."/>
        </authorList>
    </citation>
    <scope>NUCLEOTIDE SEQUENCE [LARGE SCALE GENOMIC DNA]</scope>
    <source>
        <strain evidence="3">ATCC 51196 / DSM 11244 / BCRC 80197 / JCM 7670 / NBRC 15755 / NCIMB 13165 / 161</strain>
    </source>
</reference>
<dbReference type="AlphaFoldDB" id="C1F475"/>
<dbReference type="EMBL" id="CP001472">
    <property type="protein sequence ID" value="ACO33857.1"/>
    <property type="molecule type" value="Genomic_DNA"/>
</dbReference>
<dbReference type="KEGG" id="aca:ACP_1103"/>
<keyword evidence="1" id="KW-0812">Transmembrane</keyword>
<name>C1F475_ACIC5</name>
<dbReference type="Pfam" id="PF04964">
    <property type="entry name" value="Flp_Fap"/>
    <property type="match status" value="1"/>
</dbReference>
<keyword evidence="3" id="KW-1185">Reference proteome</keyword>
<proteinExistence type="predicted"/>
<evidence type="ECO:0000256" key="1">
    <source>
        <dbReference type="SAM" id="Phobius"/>
    </source>
</evidence>
<dbReference type="Proteomes" id="UP000002207">
    <property type="component" value="Chromosome"/>
</dbReference>
<dbReference type="HOGENOM" id="CLU_2217257_0_0_0"/>
<dbReference type="InterPro" id="IPR007047">
    <property type="entry name" value="Flp_Fap"/>
</dbReference>
<organism evidence="2 3">
    <name type="scientific">Acidobacterium capsulatum (strain ATCC 51196 / DSM 11244 / BCRC 80197 / JCM 7670 / NBRC 15755 / NCIMB 13165 / 161)</name>
    <dbReference type="NCBI Taxonomy" id="240015"/>
    <lineage>
        <taxon>Bacteria</taxon>
        <taxon>Pseudomonadati</taxon>
        <taxon>Acidobacteriota</taxon>
        <taxon>Terriglobia</taxon>
        <taxon>Terriglobales</taxon>
        <taxon>Acidobacteriaceae</taxon>
        <taxon>Acidobacterium</taxon>
    </lineage>
</organism>
<gene>
    <name evidence="2" type="ordered locus">ACP_1103</name>
</gene>
<dbReference type="eggNOG" id="COG3847">
    <property type="taxonomic scope" value="Bacteria"/>
</dbReference>